<evidence type="ECO:0000256" key="3">
    <source>
        <dbReference type="ARBA" id="ARBA00022679"/>
    </source>
</evidence>
<dbReference type="PANTHER" id="PTHR11138">
    <property type="entry name" value="METHIONYL-TRNA FORMYLTRANSFERASE"/>
    <property type="match status" value="1"/>
</dbReference>
<dbReference type="GO" id="GO:0004479">
    <property type="term" value="F:methionyl-tRNA formyltransferase activity"/>
    <property type="evidence" value="ECO:0007669"/>
    <property type="project" value="UniProtKB-EC"/>
</dbReference>
<proteinExistence type="inferred from homology"/>
<keyword evidence="8" id="KW-1185">Reference proteome</keyword>
<dbReference type="InterPro" id="IPR041711">
    <property type="entry name" value="Met-tRNA-FMT_N"/>
</dbReference>
<feature type="domain" description="Formyl transferase C-terminal" evidence="6">
    <location>
        <begin position="268"/>
        <end position="393"/>
    </location>
</feature>
<dbReference type="InterPro" id="IPR036477">
    <property type="entry name" value="Formyl_transf_N_sf"/>
</dbReference>
<dbReference type="Gene3D" id="3.40.50.12230">
    <property type="match status" value="1"/>
</dbReference>
<evidence type="ECO:0000256" key="1">
    <source>
        <dbReference type="ARBA" id="ARBA00010699"/>
    </source>
</evidence>
<dbReference type="GO" id="GO:0005739">
    <property type="term" value="C:mitochondrion"/>
    <property type="evidence" value="ECO:0007669"/>
    <property type="project" value="TreeGrafter"/>
</dbReference>
<dbReference type="EC" id="2.1.2.9" evidence="2"/>
<feature type="domain" description="Formyl transferase N-terminal" evidence="5">
    <location>
        <begin position="140"/>
        <end position="211"/>
    </location>
</feature>
<keyword evidence="4" id="KW-0648">Protein biosynthesis</keyword>
<comment type="similarity">
    <text evidence="1">Belongs to the Fmt family.</text>
</comment>
<protein>
    <recommendedName>
        <fullName evidence="2">methionyl-tRNA formyltransferase</fullName>
        <ecNumber evidence="2">2.1.2.9</ecNumber>
    </recommendedName>
</protein>
<name>A0A9P6EFI9_9AGAR</name>
<dbReference type="Proteomes" id="UP000807306">
    <property type="component" value="Unassembled WGS sequence"/>
</dbReference>
<organism evidence="7 8">
    <name type="scientific">Crepidotus variabilis</name>
    <dbReference type="NCBI Taxonomy" id="179855"/>
    <lineage>
        <taxon>Eukaryota</taxon>
        <taxon>Fungi</taxon>
        <taxon>Dikarya</taxon>
        <taxon>Basidiomycota</taxon>
        <taxon>Agaricomycotina</taxon>
        <taxon>Agaricomycetes</taxon>
        <taxon>Agaricomycetidae</taxon>
        <taxon>Agaricales</taxon>
        <taxon>Agaricineae</taxon>
        <taxon>Crepidotaceae</taxon>
        <taxon>Crepidotus</taxon>
    </lineage>
</organism>
<dbReference type="Pfam" id="PF02911">
    <property type="entry name" value="Formyl_trans_C"/>
    <property type="match status" value="1"/>
</dbReference>
<evidence type="ECO:0000259" key="6">
    <source>
        <dbReference type="Pfam" id="PF02911"/>
    </source>
</evidence>
<dbReference type="CDD" id="cd08646">
    <property type="entry name" value="FMT_core_Met-tRNA-FMT_N"/>
    <property type="match status" value="1"/>
</dbReference>
<dbReference type="AlphaFoldDB" id="A0A9P6EFI9"/>
<evidence type="ECO:0000313" key="8">
    <source>
        <dbReference type="Proteomes" id="UP000807306"/>
    </source>
</evidence>
<dbReference type="SUPFAM" id="SSF53328">
    <property type="entry name" value="Formyltransferase"/>
    <property type="match status" value="1"/>
</dbReference>
<evidence type="ECO:0000313" key="7">
    <source>
        <dbReference type="EMBL" id="KAF9528608.1"/>
    </source>
</evidence>
<evidence type="ECO:0000256" key="4">
    <source>
        <dbReference type="ARBA" id="ARBA00022917"/>
    </source>
</evidence>
<gene>
    <name evidence="7" type="ORF">CPB83DRAFT_766458</name>
</gene>
<dbReference type="InterPro" id="IPR002376">
    <property type="entry name" value="Formyl_transf_N"/>
</dbReference>
<sequence>MLLTNLALRSRELSISRISPLLYFSAPFSRRRLQTQATGKPFRVLFLGRDEFSSTVLKELHSAQDVWSEIICLTQPETNITSGSISRRRTSSPLSKLARELGLPTHHIPLKRKDFRKYTFPEPFCTSSTSAIECLPSNYVLVTASFGRILTDKHLGLFQPGRRLNVHPSLLPKYRGPAPIQHAILNNDKETGVCVIEMTKKSDGIDAGELWGMEHISMPTFPEFSVLREELANRGGRLLVSTLRSMISGNAASTSQVTSGDCVPAPLIKSNHALLDFSKMNANEIHCLWRAVSHQKPLTTSYRLPSSFQASKISTTDATSERRWHSVQFTQLELVPNPPGRTQLPLHNSPGSYAFSKPTHSLYVRCSDESIIAIKRLKPAGGKEMDAQAFWNGVWAAVGRDRKKRVNEGLAKEGDDRFDGSERGLWTFGGVDLPSQVV</sequence>
<dbReference type="InterPro" id="IPR005793">
    <property type="entry name" value="Formyl_trans_C"/>
</dbReference>
<evidence type="ECO:0000259" key="5">
    <source>
        <dbReference type="Pfam" id="PF00551"/>
    </source>
</evidence>
<dbReference type="EMBL" id="MU157851">
    <property type="protein sequence ID" value="KAF9528608.1"/>
    <property type="molecule type" value="Genomic_DNA"/>
</dbReference>
<dbReference type="SUPFAM" id="SSF50486">
    <property type="entry name" value="FMT C-terminal domain-like"/>
    <property type="match status" value="1"/>
</dbReference>
<evidence type="ECO:0000256" key="2">
    <source>
        <dbReference type="ARBA" id="ARBA00012261"/>
    </source>
</evidence>
<reference evidence="7" key="1">
    <citation type="submission" date="2020-11" db="EMBL/GenBank/DDBJ databases">
        <authorList>
            <consortium name="DOE Joint Genome Institute"/>
            <person name="Ahrendt S."/>
            <person name="Riley R."/>
            <person name="Andreopoulos W."/>
            <person name="Labutti K."/>
            <person name="Pangilinan J."/>
            <person name="Ruiz-Duenas F.J."/>
            <person name="Barrasa J.M."/>
            <person name="Sanchez-Garcia M."/>
            <person name="Camarero S."/>
            <person name="Miyauchi S."/>
            <person name="Serrano A."/>
            <person name="Linde D."/>
            <person name="Babiker R."/>
            <person name="Drula E."/>
            <person name="Ayuso-Fernandez I."/>
            <person name="Pacheco R."/>
            <person name="Padilla G."/>
            <person name="Ferreira P."/>
            <person name="Barriuso J."/>
            <person name="Kellner H."/>
            <person name="Castanera R."/>
            <person name="Alfaro M."/>
            <person name="Ramirez L."/>
            <person name="Pisabarro A.G."/>
            <person name="Kuo A."/>
            <person name="Tritt A."/>
            <person name="Lipzen A."/>
            <person name="He G."/>
            <person name="Yan M."/>
            <person name="Ng V."/>
            <person name="Cullen D."/>
            <person name="Martin F."/>
            <person name="Rosso M.-N."/>
            <person name="Henrissat B."/>
            <person name="Hibbett D."/>
            <person name="Martinez A.T."/>
            <person name="Grigoriev I.V."/>
        </authorList>
    </citation>
    <scope>NUCLEOTIDE SEQUENCE</scope>
    <source>
        <strain evidence="7">CBS 506.95</strain>
    </source>
</reference>
<keyword evidence="3 7" id="KW-0808">Transferase</keyword>
<dbReference type="OrthoDB" id="10268103at2759"/>
<dbReference type="PANTHER" id="PTHR11138:SF5">
    <property type="entry name" value="METHIONYL-TRNA FORMYLTRANSFERASE, MITOCHONDRIAL"/>
    <property type="match status" value="1"/>
</dbReference>
<dbReference type="InterPro" id="IPR011034">
    <property type="entry name" value="Formyl_transferase-like_C_sf"/>
</dbReference>
<comment type="caution">
    <text evidence="7">The sequence shown here is derived from an EMBL/GenBank/DDBJ whole genome shotgun (WGS) entry which is preliminary data.</text>
</comment>
<accession>A0A9P6EFI9</accession>
<dbReference type="Pfam" id="PF00551">
    <property type="entry name" value="Formyl_trans_N"/>
    <property type="match status" value="1"/>
</dbReference>